<organism evidence="3 4">
    <name type="scientific">Nocardia veterana</name>
    <dbReference type="NCBI Taxonomy" id="132249"/>
    <lineage>
        <taxon>Bacteria</taxon>
        <taxon>Bacillati</taxon>
        <taxon>Actinomycetota</taxon>
        <taxon>Actinomycetes</taxon>
        <taxon>Mycobacteriales</taxon>
        <taxon>Nocardiaceae</taxon>
        <taxon>Nocardia</taxon>
    </lineage>
</organism>
<dbReference type="Proteomes" id="UP000523447">
    <property type="component" value="Unassembled WGS sequence"/>
</dbReference>
<evidence type="ECO:0000256" key="2">
    <source>
        <dbReference type="SAM" id="Phobius"/>
    </source>
</evidence>
<feature type="transmembrane region" description="Helical" evidence="2">
    <location>
        <begin position="296"/>
        <end position="315"/>
    </location>
</feature>
<accession>A0A7X6M3K4</accession>
<keyword evidence="2" id="KW-1133">Transmembrane helix</keyword>
<keyword evidence="2" id="KW-0812">Transmembrane</keyword>
<feature type="region of interest" description="Disordered" evidence="1">
    <location>
        <begin position="215"/>
        <end position="288"/>
    </location>
</feature>
<reference evidence="3 4" key="1">
    <citation type="submission" date="2020-04" db="EMBL/GenBank/DDBJ databases">
        <title>MicrobeNet Type strains.</title>
        <authorList>
            <person name="Nicholson A.C."/>
        </authorList>
    </citation>
    <scope>NUCLEOTIDE SEQUENCE [LARGE SCALE GENOMIC DNA]</scope>
    <source>
        <strain evidence="3 4">DSM 44445</strain>
    </source>
</reference>
<gene>
    <name evidence="3" type="ORF">HGA07_23485</name>
</gene>
<keyword evidence="4" id="KW-1185">Reference proteome</keyword>
<name>A0A7X6M3K4_9NOCA</name>
<feature type="compositionally biased region" description="Basic and acidic residues" evidence="1">
    <location>
        <begin position="318"/>
        <end position="333"/>
    </location>
</feature>
<dbReference type="AlphaFoldDB" id="A0A7X6M3K4"/>
<feature type="region of interest" description="Disordered" evidence="1">
    <location>
        <begin position="318"/>
        <end position="375"/>
    </location>
</feature>
<feature type="compositionally biased region" description="Pro residues" evidence="1">
    <location>
        <begin position="228"/>
        <end position="242"/>
    </location>
</feature>
<protein>
    <submittedName>
        <fullName evidence="3">NERD domain-containing protein</fullName>
    </submittedName>
</protein>
<proteinExistence type="predicted"/>
<sequence length="375" mass="39645">MLIIDGEFRKPRTTQQVVEWLANYVTHPGVAVTGVFVPGPDGHSTEPHLVVFTPHVAAVLEVGLLRRKIRGTLSCAMNERWSVPGISGDPMPIGSGDLNPLHRVRGPVLRLRKLAADHAAGAEPFVDGLVLVVPKPGSAVTLDRGPMPGGFSVLHGADASQLYSWFGRAAHRHNRTPWTAELVVRVLTALRVDRTRDPEQARRLYADLVAEGFPAEDQVTDTSATSTPVPPDLDTPPDPARPPVGDAAVPVAEFHRGAGLSGPQADPTLAGQQDEITPSRHDAPPTAPTRHRVRTALLGLTAVAVLAAGVGYLAVNDHSRRPADNHPAPRSDVRPAPGGPPPTASPPSAKATVPQRNPGPLPSEPAPCYPFQSGC</sequence>
<comment type="caution">
    <text evidence="3">The sequence shown here is derived from an EMBL/GenBank/DDBJ whole genome shotgun (WGS) entry which is preliminary data.</text>
</comment>
<evidence type="ECO:0000313" key="4">
    <source>
        <dbReference type="Proteomes" id="UP000523447"/>
    </source>
</evidence>
<keyword evidence="2" id="KW-0472">Membrane</keyword>
<feature type="compositionally biased region" description="Low complexity" evidence="1">
    <location>
        <begin position="243"/>
        <end position="252"/>
    </location>
</feature>
<evidence type="ECO:0000256" key="1">
    <source>
        <dbReference type="SAM" id="MobiDB-lite"/>
    </source>
</evidence>
<dbReference type="RefSeq" id="WP_040718185.1">
    <property type="nucleotide sequence ID" value="NZ_CAWPHS010000025.1"/>
</dbReference>
<feature type="compositionally biased region" description="Pro residues" evidence="1">
    <location>
        <begin position="357"/>
        <end position="368"/>
    </location>
</feature>
<dbReference type="EMBL" id="JAAXPE010000031">
    <property type="protein sequence ID" value="NKY88572.1"/>
    <property type="molecule type" value="Genomic_DNA"/>
</dbReference>
<evidence type="ECO:0000313" key="3">
    <source>
        <dbReference type="EMBL" id="NKY88572.1"/>
    </source>
</evidence>